<sequence>MALALHNRLVQSFGYLDSDIKLLRQMEVMTHFSYLKPLHGVQLIDKTAGSHIHDSVRFTLPFEQVDSLPVSNNAPIWQLSDQGERYTTEINLYSHLNNYSLNINCEGSGTFVFDSQHMQVSWQEGGTSYEHYIQSTAIACWLELQGVPCIHANAMCHNNDAFLFIAPSRTGKSTLTTHLLSYGFQMMTDDMAALHHIQQGRYEIYPSWPKIRLWPDSVTNLIGTKLDDANSVSKDNNTSQANQQSTHVGLHVIEQKNVHAKFAKQELELDVEQGKVWRESSAPLKAIYFLERSDDIEETCNIVQLSASKAMILLLQNSMLADAYINLGLEVQRLQWFAVLLGKIKMYKIIYKNGLQHLPEVSEQIKQHSSTL</sequence>
<dbReference type="STRING" id="1799789.AX660_03410"/>
<dbReference type="EMBL" id="LSNE01000020">
    <property type="protein sequence ID" value="KXI26828.1"/>
    <property type="molecule type" value="Genomic_DNA"/>
</dbReference>
<keyword evidence="2" id="KW-1185">Reference proteome</keyword>
<protein>
    <recommendedName>
        <fullName evidence="3">Serine kinase</fullName>
    </recommendedName>
</protein>
<dbReference type="AlphaFoldDB" id="A0A148KKP0"/>
<evidence type="ECO:0000313" key="1">
    <source>
        <dbReference type="EMBL" id="KXI26828.1"/>
    </source>
</evidence>
<evidence type="ECO:0008006" key="3">
    <source>
        <dbReference type="Google" id="ProtNLM"/>
    </source>
</evidence>
<accession>A0A148KKP0</accession>
<proteinExistence type="predicted"/>
<name>A0A148KKP0_9ALTE</name>
<organism evidence="1 2">
    <name type="scientific">Paraglaciecola hydrolytica</name>
    <dbReference type="NCBI Taxonomy" id="1799789"/>
    <lineage>
        <taxon>Bacteria</taxon>
        <taxon>Pseudomonadati</taxon>
        <taxon>Pseudomonadota</taxon>
        <taxon>Gammaproteobacteria</taxon>
        <taxon>Alteromonadales</taxon>
        <taxon>Alteromonadaceae</taxon>
        <taxon>Paraglaciecola</taxon>
    </lineage>
</organism>
<comment type="caution">
    <text evidence="1">The sequence shown here is derived from an EMBL/GenBank/DDBJ whole genome shotgun (WGS) entry which is preliminary data.</text>
</comment>
<reference evidence="2" key="1">
    <citation type="submission" date="2016-02" db="EMBL/GenBank/DDBJ databases">
        <authorList>
            <person name="Schultz-Johansen M."/>
            <person name="Glaring M.A."/>
            <person name="Bech P.K."/>
            <person name="Stougaard P."/>
        </authorList>
    </citation>
    <scope>NUCLEOTIDE SEQUENCE [LARGE SCALE GENOMIC DNA]</scope>
    <source>
        <strain evidence="2">S66</strain>
    </source>
</reference>
<evidence type="ECO:0000313" key="2">
    <source>
        <dbReference type="Proteomes" id="UP000070299"/>
    </source>
</evidence>
<gene>
    <name evidence="1" type="ORF">AX660_03410</name>
</gene>
<dbReference type="Gene3D" id="3.40.50.300">
    <property type="entry name" value="P-loop containing nucleotide triphosphate hydrolases"/>
    <property type="match status" value="1"/>
</dbReference>
<dbReference type="SUPFAM" id="SSF53795">
    <property type="entry name" value="PEP carboxykinase-like"/>
    <property type="match status" value="1"/>
</dbReference>
<dbReference type="InterPro" id="IPR027417">
    <property type="entry name" value="P-loop_NTPase"/>
</dbReference>
<dbReference type="Proteomes" id="UP000070299">
    <property type="component" value="Unassembled WGS sequence"/>
</dbReference>